<dbReference type="PANTHER" id="PTHR48079">
    <property type="entry name" value="PROTEIN YEEZ"/>
    <property type="match status" value="1"/>
</dbReference>
<proteinExistence type="predicted"/>
<dbReference type="RefSeq" id="WP_341375946.1">
    <property type="nucleotide sequence ID" value="NZ_JBBUTF010000020.1"/>
</dbReference>
<organism evidence="3 4">
    <name type="scientific">Pseudaquabacterium rugosum</name>
    <dbReference type="NCBI Taxonomy" id="2984194"/>
    <lineage>
        <taxon>Bacteria</taxon>
        <taxon>Pseudomonadati</taxon>
        <taxon>Pseudomonadota</taxon>
        <taxon>Betaproteobacteria</taxon>
        <taxon>Burkholderiales</taxon>
        <taxon>Sphaerotilaceae</taxon>
        <taxon>Pseudaquabacterium</taxon>
    </lineage>
</organism>
<feature type="region of interest" description="Disordered" evidence="1">
    <location>
        <begin position="1"/>
        <end position="27"/>
    </location>
</feature>
<gene>
    <name evidence="3" type="ORF">AACH11_19540</name>
</gene>
<dbReference type="Proteomes" id="UP001368500">
    <property type="component" value="Unassembled WGS sequence"/>
</dbReference>
<keyword evidence="4" id="KW-1185">Reference proteome</keyword>
<dbReference type="Pfam" id="PF13460">
    <property type="entry name" value="NAD_binding_10"/>
    <property type="match status" value="1"/>
</dbReference>
<sequence length="323" mass="35245">MHEPSASPLPSPAGPPAPSLGEGPPRPVVVTGAGGYIGRALLAELRRRGHPVRALLRRLPGSTALREDPGLQWLQVDLDDAVAVARAVEGAAAVIHLAFEVRRTRADQADLTQRVLRHLVAPLDAEARFVLVSSFSVYDWRQVGAVLQADSPLLAPHEQTPWYGDYAHLKRRQEHWAGQICAAAGVPLHVLRPSRVYDRERVPADLVGIGLGPLLLVPRARRQAHVIERQACAAAIADALAPEATAGVRLLTASPAPALLDWARPLLPHRRLLALPRPVEWPLRLLHPLAAWALRRGWPVPGLLLRHRYEARYTTARVGPLEG</sequence>
<protein>
    <submittedName>
        <fullName evidence="3">NAD(P)H-binding protein</fullName>
    </submittedName>
</protein>
<dbReference type="SUPFAM" id="SSF51735">
    <property type="entry name" value="NAD(P)-binding Rossmann-fold domains"/>
    <property type="match status" value="1"/>
</dbReference>
<comment type="caution">
    <text evidence="3">The sequence shown here is derived from an EMBL/GenBank/DDBJ whole genome shotgun (WGS) entry which is preliminary data.</text>
</comment>
<feature type="compositionally biased region" description="Pro residues" evidence="1">
    <location>
        <begin position="7"/>
        <end position="18"/>
    </location>
</feature>
<feature type="domain" description="NAD(P)-binding" evidence="2">
    <location>
        <begin position="32"/>
        <end position="240"/>
    </location>
</feature>
<dbReference type="Gene3D" id="3.40.50.720">
    <property type="entry name" value="NAD(P)-binding Rossmann-like Domain"/>
    <property type="match status" value="1"/>
</dbReference>
<name>A0ABU9BED8_9BURK</name>
<evidence type="ECO:0000313" key="4">
    <source>
        <dbReference type="Proteomes" id="UP001368500"/>
    </source>
</evidence>
<dbReference type="PANTHER" id="PTHR48079:SF6">
    <property type="entry name" value="NAD(P)-BINDING DOMAIN-CONTAINING PROTEIN-RELATED"/>
    <property type="match status" value="1"/>
</dbReference>
<dbReference type="InterPro" id="IPR036291">
    <property type="entry name" value="NAD(P)-bd_dom_sf"/>
</dbReference>
<evidence type="ECO:0000313" key="3">
    <source>
        <dbReference type="EMBL" id="MEK8028161.1"/>
    </source>
</evidence>
<dbReference type="InterPro" id="IPR051783">
    <property type="entry name" value="NAD(P)-dependent_oxidoreduct"/>
</dbReference>
<evidence type="ECO:0000256" key="1">
    <source>
        <dbReference type="SAM" id="MobiDB-lite"/>
    </source>
</evidence>
<dbReference type="EMBL" id="JBBUTF010000020">
    <property type="protein sequence ID" value="MEK8028161.1"/>
    <property type="molecule type" value="Genomic_DNA"/>
</dbReference>
<accession>A0ABU9BED8</accession>
<reference evidence="3 4" key="1">
    <citation type="submission" date="2024-04" db="EMBL/GenBank/DDBJ databases">
        <title>Novel species of the genus Ideonella isolated from streams.</title>
        <authorList>
            <person name="Lu H."/>
        </authorList>
    </citation>
    <scope>NUCLEOTIDE SEQUENCE [LARGE SCALE GENOMIC DNA]</scope>
    <source>
        <strain evidence="3 4">BYS139W</strain>
    </source>
</reference>
<evidence type="ECO:0000259" key="2">
    <source>
        <dbReference type="Pfam" id="PF13460"/>
    </source>
</evidence>
<dbReference type="InterPro" id="IPR016040">
    <property type="entry name" value="NAD(P)-bd_dom"/>
</dbReference>